<name>A0ABV2Z2G5_9ACTN</name>
<evidence type="ECO:0000313" key="1">
    <source>
        <dbReference type="EMBL" id="MEU3712192.1"/>
    </source>
</evidence>
<gene>
    <name evidence="1" type="ORF">AB0E61_19130</name>
</gene>
<organism evidence="1 2">
    <name type="scientific">Streptomyces catenulae</name>
    <dbReference type="NCBI Taxonomy" id="66875"/>
    <lineage>
        <taxon>Bacteria</taxon>
        <taxon>Bacillati</taxon>
        <taxon>Actinomycetota</taxon>
        <taxon>Actinomycetes</taxon>
        <taxon>Kitasatosporales</taxon>
        <taxon>Streptomycetaceae</taxon>
        <taxon>Streptomyces</taxon>
    </lineage>
</organism>
<proteinExistence type="predicted"/>
<dbReference type="RefSeq" id="WP_157848033.1">
    <property type="nucleotide sequence ID" value="NZ_JBEZVI010000015.1"/>
</dbReference>
<protein>
    <recommendedName>
        <fullName evidence="3">Nudix hydrolase domain-containing protein</fullName>
    </recommendedName>
</protein>
<dbReference type="Proteomes" id="UP001550853">
    <property type="component" value="Unassembled WGS sequence"/>
</dbReference>
<comment type="caution">
    <text evidence="1">The sequence shown here is derived from an EMBL/GenBank/DDBJ whole genome shotgun (WGS) entry which is preliminary data.</text>
</comment>
<sequence length="118" mass="12891">MIPVENHRLVVIDTSGYGHLGLPGTVVPSGTDPAEAARSTLLGREAGLPITDCVTVERTQTRRRQVNAHLFRTATLTHHEAAALRTRDGTLTRILAQRDALPLLSTRARERALKILNP</sequence>
<dbReference type="EMBL" id="JBEZVI010000015">
    <property type="protein sequence ID" value="MEU3712192.1"/>
    <property type="molecule type" value="Genomic_DNA"/>
</dbReference>
<reference evidence="1 2" key="1">
    <citation type="submission" date="2024-06" db="EMBL/GenBank/DDBJ databases">
        <title>The Natural Products Discovery Center: Release of the First 8490 Sequenced Strains for Exploring Actinobacteria Biosynthetic Diversity.</title>
        <authorList>
            <person name="Kalkreuter E."/>
            <person name="Kautsar S.A."/>
            <person name="Yang D."/>
            <person name="Bader C.D."/>
            <person name="Teijaro C.N."/>
            <person name="Fluegel L."/>
            <person name="Davis C.M."/>
            <person name="Simpson J.R."/>
            <person name="Lauterbach L."/>
            <person name="Steele A.D."/>
            <person name="Gui C."/>
            <person name="Meng S."/>
            <person name="Li G."/>
            <person name="Viehrig K."/>
            <person name="Ye F."/>
            <person name="Su P."/>
            <person name="Kiefer A.F."/>
            <person name="Nichols A."/>
            <person name="Cepeda A.J."/>
            <person name="Yan W."/>
            <person name="Fan B."/>
            <person name="Jiang Y."/>
            <person name="Adhikari A."/>
            <person name="Zheng C.-J."/>
            <person name="Schuster L."/>
            <person name="Cowan T.M."/>
            <person name="Smanski M.J."/>
            <person name="Chevrette M.G."/>
            <person name="De Carvalho L.P.S."/>
            <person name="Shen B."/>
        </authorList>
    </citation>
    <scope>NUCLEOTIDE SEQUENCE [LARGE SCALE GENOMIC DNA]</scope>
    <source>
        <strain evidence="1 2">NPDC033039</strain>
    </source>
</reference>
<accession>A0ABV2Z2G5</accession>
<evidence type="ECO:0000313" key="2">
    <source>
        <dbReference type="Proteomes" id="UP001550853"/>
    </source>
</evidence>
<keyword evidence="2" id="KW-1185">Reference proteome</keyword>
<evidence type="ECO:0008006" key="3">
    <source>
        <dbReference type="Google" id="ProtNLM"/>
    </source>
</evidence>